<dbReference type="SUPFAM" id="SSF54637">
    <property type="entry name" value="Thioesterase/thiol ester dehydrase-isomerase"/>
    <property type="match status" value="2"/>
</dbReference>
<dbReference type="OrthoDB" id="331699at2759"/>
<evidence type="ECO:0000256" key="3">
    <source>
        <dbReference type="ARBA" id="ARBA00022801"/>
    </source>
</evidence>
<dbReference type="VEuPathDB" id="VectorBase:MDOA011717"/>
<dbReference type="CDD" id="cd03442">
    <property type="entry name" value="BFIT_BACH"/>
    <property type="match status" value="2"/>
</dbReference>
<dbReference type="KEGG" id="mde:101892966"/>
<feature type="domain" description="HotDog ACOT-type" evidence="5">
    <location>
        <begin position="311"/>
        <end position="424"/>
    </location>
</feature>
<dbReference type="InterPro" id="IPR029069">
    <property type="entry name" value="HotDog_dom_sf"/>
</dbReference>
<dbReference type="VEuPathDB" id="VectorBase:MDOMA2_010826"/>
<keyword evidence="4" id="KW-0809">Transit peptide</keyword>
<dbReference type="PANTHER" id="PTHR12655">
    <property type="entry name" value="ACYL-COA THIOESTERASE"/>
    <property type="match status" value="1"/>
</dbReference>
<dbReference type="FunFam" id="3.10.129.10:FF:000012">
    <property type="entry name" value="Acyl-coenzyme A thioesterase 9, mitochondrial"/>
    <property type="match status" value="1"/>
</dbReference>
<name>A0A1I8N5D6_MUSDO</name>
<keyword evidence="2" id="KW-0677">Repeat</keyword>
<keyword evidence="7" id="KW-1185">Reference proteome</keyword>
<keyword evidence="3" id="KW-0378">Hydrolase</keyword>
<evidence type="ECO:0000313" key="8">
    <source>
        <dbReference type="RefSeq" id="XP_005183537.1"/>
    </source>
</evidence>
<evidence type="ECO:0000313" key="7">
    <source>
        <dbReference type="Proteomes" id="UP001652621"/>
    </source>
</evidence>
<dbReference type="eggNOG" id="KOG2763">
    <property type="taxonomic scope" value="Eukaryota"/>
</dbReference>
<protein>
    <submittedName>
        <fullName evidence="8">Acyl-coenzyme A thioesterase 9, mitochondrial</fullName>
    </submittedName>
</protein>
<dbReference type="PANTHER" id="PTHR12655:SF0">
    <property type="entry name" value="ACYL-COENZYME A THIOESTERASE 9, MITOCHONDRIAL"/>
    <property type="match status" value="1"/>
</dbReference>
<gene>
    <name evidence="6" type="primary">101892966</name>
    <name evidence="8" type="synonym">LOC101892966</name>
</gene>
<evidence type="ECO:0000256" key="2">
    <source>
        <dbReference type="ARBA" id="ARBA00022737"/>
    </source>
</evidence>
<evidence type="ECO:0000256" key="1">
    <source>
        <dbReference type="ARBA" id="ARBA00010458"/>
    </source>
</evidence>
<accession>A0A1I8N5D6</accession>
<dbReference type="STRING" id="7370.A0A1I8N5D6"/>
<evidence type="ECO:0000256" key="4">
    <source>
        <dbReference type="ARBA" id="ARBA00022946"/>
    </source>
</evidence>
<evidence type="ECO:0000313" key="6">
    <source>
        <dbReference type="EnsemblMetazoa" id="MDOA011717-PA"/>
    </source>
</evidence>
<dbReference type="GO" id="GO:0005739">
    <property type="term" value="C:mitochondrion"/>
    <property type="evidence" value="ECO:0007669"/>
    <property type="project" value="TreeGrafter"/>
</dbReference>
<dbReference type="Gene3D" id="3.10.129.10">
    <property type="entry name" value="Hotdog Thioesterase"/>
    <property type="match status" value="2"/>
</dbReference>
<comment type="similarity">
    <text evidence="1">Belongs to the acyl coenzyme A hydrolase family.</text>
</comment>
<dbReference type="RefSeq" id="XP_005183537.1">
    <property type="nucleotide sequence ID" value="XM_005183480.3"/>
</dbReference>
<reference evidence="8" key="2">
    <citation type="submission" date="2025-04" db="UniProtKB">
        <authorList>
            <consortium name="RefSeq"/>
        </authorList>
    </citation>
    <scope>IDENTIFICATION</scope>
    <source>
        <strain evidence="8">Aabys</strain>
    </source>
</reference>
<dbReference type="AlphaFoldDB" id="A0A1I8N5D6"/>
<dbReference type="GO" id="GO:0006637">
    <property type="term" value="P:acyl-CoA metabolic process"/>
    <property type="evidence" value="ECO:0007669"/>
    <property type="project" value="TreeGrafter"/>
</dbReference>
<proteinExistence type="inferred from homology"/>
<sequence>MLRNLVKTSGIIIRPIVYGSLPTKSNLILSTSNGAVMTTMTKRNVGLKHGQNDPAYAGTMAEVKDQIMERLGLEPGYTPIPKHREHLLKYEPKASDLEPRSMQDSFTSAILPLSTDKTLQDRYVAFLGHVRLGRLMEDMDMFAVWVCHKHIKLNNLPEGIPLPYTFVTILVDKITFTNFRTKATEDIRLSGHVSWVGKSSMEIVVWLEQMENGVWHKITKALFLMAARNATNTGPAPVNPIKPATDEEKKIFDGGILRKQRRQLLQASSIFKVEPNDYEQSLMYELFKRTTPQATMELNLRVLPPNCRWMSDSFVTNTIASFPENRNAHNKVFGGFLMRNASEISWVCANLYCKTAKPKTEHICDISFEKPVSVNSFIKMTAYVVYTEVNYLQIMTVADVIDSVTGDQLTSNVFYYTYSATEQVPEVLPRSYHETMWYLQGRRKFKYALGLE</sequence>
<dbReference type="InterPro" id="IPR033120">
    <property type="entry name" value="HOTDOG_ACOT"/>
</dbReference>
<organism evidence="6">
    <name type="scientific">Musca domestica</name>
    <name type="common">House fly</name>
    <dbReference type="NCBI Taxonomy" id="7370"/>
    <lineage>
        <taxon>Eukaryota</taxon>
        <taxon>Metazoa</taxon>
        <taxon>Ecdysozoa</taxon>
        <taxon>Arthropoda</taxon>
        <taxon>Hexapoda</taxon>
        <taxon>Insecta</taxon>
        <taxon>Pterygota</taxon>
        <taxon>Neoptera</taxon>
        <taxon>Endopterygota</taxon>
        <taxon>Diptera</taxon>
        <taxon>Brachycera</taxon>
        <taxon>Muscomorpha</taxon>
        <taxon>Muscoidea</taxon>
        <taxon>Muscidae</taxon>
        <taxon>Musca</taxon>
    </lineage>
</organism>
<dbReference type="GO" id="GO:0047617">
    <property type="term" value="F:fatty acyl-CoA hydrolase activity"/>
    <property type="evidence" value="ECO:0007669"/>
    <property type="project" value="TreeGrafter"/>
</dbReference>
<dbReference type="GeneID" id="101892966"/>
<reference evidence="6" key="1">
    <citation type="submission" date="2020-05" db="UniProtKB">
        <authorList>
            <consortium name="EnsemblMetazoa"/>
        </authorList>
    </citation>
    <scope>IDENTIFICATION</scope>
    <source>
        <strain evidence="6">Aabys</strain>
    </source>
</reference>
<dbReference type="EnsemblMetazoa" id="MDOA011717-RA">
    <property type="protein sequence ID" value="MDOA011717-PA"/>
    <property type="gene ID" value="MDOA011717"/>
</dbReference>
<dbReference type="FunFam" id="3.10.129.10:FF:000051">
    <property type="entry name" value="Acyl-coa thioesterase"/>
    <property type="match status" value="1"/>
</dbReference>
<dbReference type="Proteomes" id="UP001652621">
    <property type="component" value="Unplaced"/>
</dbReference>
<feature type="domain" description="HotDog ACOT-type" evidence="5">
    <location>
        <begin position="109"/>
        <end position="231"/>
    </location>
</feature>
<evidence type="ECO:0000259" key="5">
    <source>
        <dbReference type="PROSITE" id="PS51770"/>
    </source>
</evidence>
<dbReference type="PROSITE" id="PS51770">
    <property type="entry name" value="HOTDOG_ACOT"/>
    <property type="match status" value="2"/>
</dbReference>